<dbReference type="Proteomes" id="UP000275579">
    <property type="component" value="Chromosome"/>
</dbReference>
<dbReference type="EMBL" id="CP029042">
    <property type="protein sequence ID" value="AZS71253.1"/>
    <property type="molecule type" value="Genomic_DNA"/>
</dbReference>
<proteinExistence type="predicted"/>
<dbReference type="AlphaFoldDB" id="A0A3Q9K8I3"/>
<evidence type="ECO:0000313" key="3">
    <source>
        <dbReference type="Proteomes" id="UP000275579"/>
    </source>
</evidence>
<feature type="compositionally biased region" description="Low complexity" evidence="1">
    <location>
        <begin position="35"/>
        <end position="45"/>
    </location>
</feature>
<feature type="compositionally biased region" description="Pro residues" evidence="1">
    <location>
        <begin position="8"/>
        <end position="28"/>
    </location>
</feature>
<reference evidence="2 3" key="1">
    <citation type="submission" date="2018-04" db="EMBL/GenBank/DDBJ databases">
        <title>Complete genome sequences of Streptomyces lydicus strain WYEC and characterization of antagonistic properties of biological control agents.</title>
        <authorList>
            <person name="Mariita R.M."/>
            <person name="Sello J.K."/>
        </authorList>
    </citation>
    <scope>NUCLEOTIDE SEQUENCE [LARGE SCALE GENOMIC DNA]</scope>
    <source>
        <strain evidence="2 3">WYEC 108</strain>
    </source>
</reference>
<name>A0A3Q9K8I3_9ACTN</name>
<gene>
    <name evidence="2" type="ORF">DDE74_10115</name>
</gene>
<accession>A0A3Q9K8I3</accession>
<evidence type="ECO:0000256" key="1">
    <source>
        <dbReference type="SAM" id="MobiDB-lite"/>
    </source>
</evidence>
<feature type="compositionally biased region" description="Polar residues" evidence="1">
    <location>
        <begin position="46"/>
        <end position="63"/>
    </location>
</feature>
<feature type="region of interest" description="Disordered" evidence="1">
    <location>
        <begin position="1"/>
        <end position="63"/>
    </location>
</feature>
<sequence>MTPRPLTSSPPSPRSPVPPPPPIPPPPGTRRRPRSWSTSPASRTTIWSRNPWTLPRSSPANRW</sequence>
<organism evidence="2 3">
    <name type="scientific">Streptomyces lydicus</name>
    <dbReference type="NCBI Taxonomy" id="47763"/>
    <lineage>
        <taxon>Bacteria</taxon>
        <taxon>Bacillati</taxon>
        <taxon>Actinomycetota</taxon>
        <taxon>Actinomycetes</taxon>
        <taxon>Kitasatosporales</taxon>
        <taxon>Streptomycetaceae</taxon>
        <taxon>Streptomyces</taxon>
    </lineage>
</organism>
<protein>
    <submittedName>
        <fullName evidence="2">Uncharacterized protein</fullName>
    </submittedName>
</protein>
<evidence type="ECO:0000313" key="2">
    <source>
        <dbReference type="EMBL" id="AZS71253.1"/>
    </source>
</evidence>